<dbReference type="PROSITE" id="PS51257">
    <property type="entry name" value="PROKAR_LIPOPROTEIN"/>
    <property type="match status" value="1"/>
</dbReference>
<dbReference type="EMBL" id="GGEC01066900">
    <property type="protein sequence ID" value="MBX47384.1"/>
    <property type="molecule type" value="Transcribed_RNA"/>
</dbReference>
<protein>
    <submittedName>
        <fullName evidence="1">Uncharacterized protein LOC8276725 isoform X1</fullName>
    </submittedName>
</protein>
<sequence length="25" mass="2883">MEVERRFHARGFHAPIYCSVLGFGC</sequence>
<evidence type="ECO:0000313" key="1">
    <source>
        <dbReference type="EMBL" id="MBX47384.1"/>
    </source>
</evidence>
<accession>A0A2P2NY47</accession>
<organism evidence="1">
    <name type="scientific">Rhizophora mucronata</name>
    <name type="common">Asiatic mangrove</name>
    <dbReference type="NCBI Taxonomy" id="61149"/>
    <lineage>
        <taxon>Eukaryota</taxon>
        <taxon>Viridiplantae</taxon>
        <taxon>Streptophyta</taxon>
        <taxon>Embryophyta</taxon>
        <taxon>Tracheophyta</taxon>
        <taxon>Spermatophyta</taxon>
        <taxon>Magnoliopsida</taxon>
        <taxon>eudicotyledons</taxon>
        <taxon>Gunneridae</taxon>
        <taxon>Pentapetalae</taxon>
        <taxon>rosids</taxon>
        <taxon>fabids</taxon>
        <taxon>Malpighiales</taxon>
        <taxon>Rhizophoraceae</taxon>
        <taxon>Rhizophora</taxon>
    </lineage>
</organism>
<dbReference type="AlphaFoldDB" id="A0A2P2NY47"/>
<name>A0A2P2NY47_RHIMU</name>
<reference evidence="1" key="1">
    <citation type="submission" date="2018-02" db="EMBL/GenBank/DDBJ databases">
        <title>Rhizophora mucronata_Transcriptome.</title>
        <authorList>
            <person name="Meera S.P."/>
            <person name="Sreeshan A."/>
            <person name="Augustine A."/>
        </authorList>
    </citation>
    <scope>NUCLEOTIDE SEQUENCE</scope>
    <source>
        <tissue evidence="1">Leaf</tissue>
    </source>
</reference>
<proteinExistence type="predicted"/>